<evidence type="ECO:0000256" key="3">
    <source>
        <dbReference type="ARBA" id="ARBA00023163"/>
    </source>
</evidence>
<proteinExistence type="predicted"/>
<dbReference type="SMART" id="SM00906">
    <property type="entry name" value="Fungal_trans"/>
    <property type="match status" value="1"/>
</dbReference>
<evidence type="ECO:0000313" key="8">
    <source>
        <dbReference type="Proteomes" id="UP001172681"/>
    </source>
</evidence>
<comment type="caution">
    <text evidence="7">The sequence shown here is derived from an EMBL/GenBank/DDBJ whole genome shotgun (WGS) entry which is preliminary data.</text>
</comment>
<dbReference type="GO" id="GO:0008270">
    <property type="term" value="F:zinc ion binding"/>
    <property type="evidence" value="ECO:0007669"/>
    <property type="project" value="InterPro"/>
</dbReference>
<dbReference type="InterPro" id="IPR051127">
    <property type="entry name" value="Fungal_SecMet_Regulators"/>
</dbReference>
<dbReference type="GO" id="GO:0000981">
    <property type="term" value="F:DNA-binding transcription factor activity, RNA polymerase II-specific"/>
    <property type="evidence" value="ECO:0007669"/>
    <property type="project" value="TreeGrafter"/>
</dbReference>
<evidence type="ECO:0000256" key="1">
    <source>
        <dbReference type="ARBA" id="ARBA00023015"/>
    </source>
</evidence>
<evidence type="ECO:0000259" key="6">
    <source>
        <dbReference type="SMART" id="SM00906"/>
    </source>
</evidence>
<gene>
    <name evidence="7" type="ORF">H2204_008395</name>
</gene>
<dbReference type="GO" id="GO:0000978">
    <property type="term" value="F:RNA polymerase II cis-regulatory region sequence-specific DNA binding"/>
    <property type="evidence" value="ECO:0007669"/>
    <property type="project" value="TreeGrafter"/>
</dbReference>
<feature type="region of interest" description="Disordered" evidence="5">
    <location>
        <begin position="133"/>
        <end position="219"/>
    </location>
</feature>
<dbReference type="CDD" id="cd12148">
    <property type="entry name" value="fungal_TF_MHR"/>
    <property type="match status" value="1"/>
</dbReference>
<dbReference type="PANTHER" id="PTHR47424:SF3">
    <property type="entry name" value="REGULATORY PROTEIN GAL4"/>
    <property type="match status" value="1"/>
</dbReference>
<dbReference type="AlphaFoldDB" id="A0AA39CX08"/>
<dbReference type="GO" id="GO:0006351">
    <property type="term" value="P:DNA-templated transcription"/>
    <property type="evidence" value="ECO:0007669"/>
    <property type="project" value="InterPro"/>
</dbReference>
<evidence type="ECO:0000256" key="2">
    <source>
        <dbReference type="ARBA" id="ARBA00023125"/>
    </source>
</evidence>
<dbReference type="GO" id="GO:0005634">
    <property type="term" value="C:nucleus"/>
    <property type="evidence" value="ECO:0007669"/>
    <property type="project" value="TreeGrafter"/>
</dbReference>
<name>A0AA39CX08_9EURO</name>
<accession>A0AA39CX08</accession>
<keyword evidence="2" id="KW-0238">DNA-binding</keyword>
<evidence type="ECO:0000256" key="5">
    <source>
        <dbReference type="SAM" id="MobiDB-lite"/>
    </source>
</evidence>
<dbReference type="EMBL" id="JAPDRN010000060">
    <property type="protein sequence ID" value="KAJ9631173.1"/>
    <property type="molecule type" value="Genomic_DNA"/>
</dbReference>
<feature type="compositionally biased region" description="Polar residues" evidence="5">
    <location>
        <begin position="174"/>
        <end position="188"/>
    </location>
</feature>
<organism evidence="7 8">
    <name type="scientific">Knufia peltigerae</name>
    <dbReference type="NCBI Taxonomy" id="1002370"/>
    <lineage>
        <taxon>Eukaryota</taxon>
        <taxon>Fungi</taxon>
        <taxon>Dikarya</taxon>
        <taxon>Ascomycota</taxon>
        <taxon>Pezizomycotina</taxon>
        <taxon>Eurotiomycetes</taxon>
        <taxon>Chaetothyriomycetidae</taxon>
        <taxon>Chaetothyriales</taxon>
        <taxon>Trichomeriaceae</taxon>
        <taxon>Knufia</taxon>
    </lineage>
</organism>
<protein>
    <recommendedName>
        <fullName evidence="6">Xylanolytic transcriptional activator regulatory domain-containing protein</fullName>
    </recommendedName>
</protein>
<keyword evidence="8" id="KW-1185">Reference proteome</keyword>
<dbReference type="Pfam" id="PF04082">
    <property type="entry name" value="Fungal_trans"/>
    <property type="match status" value="1"/>
</dbReference>
<feature type="region of interest" description="Disordered" evidence="5">
    <location>
        <begin position="98"/>
        <end position="120"/>
    </location>
</feature>
<evidence type="ECO:0000256" key="4">
    <source>
        <dbReference type="ARBA" id="ARBA00023242"/>
    </source>
</evidence>
<dbReference type="Proteomes" id="UP001172681">
    <property type="component" value="Unassembled WGS sequence"/>
</dbReference>
<evidence type="ECO:0000313" key="7">
    <source>
        <dbReference type="EMBL" id="KAJ9631173.1"/>
    </source>
</evidence>
<dbReference type="GO" id="GO:0000435">
    <property type="term" value="P:positive regulation of transcription from RNA polymerase II promoter by galactose"/>
    <property type="evidence" value="ECO:0007669"/>
    <property type="project" value="TreeGrafter"/>
</dbReference>
<keyword evidence="4" id="KW-0539">Nucleus</keyword>
<reference evidence="7" key="1">
    <citation type="submission" date="2022-10" db="EMBL/GenBank/DDBJ databases">
        <title>Culturing micro-colonial fungi from biological soil crusts in the Mojave desert and describing Neophaeococcomyces mojavensis, and introducing the new genera and species Taxawa tesnikishii.</title>
        <authorList>
            <person name="Kurbessoian T."/>
            <person name="Stajich J.E."/>
        </authorList>
    </citation>
    <scope>NUCLEOTIDE SEQUENCE</scope>
    <source>
        <strain evidence="7">TK_35</strain>
    </source>
</reference>
<feature type="compositionally biased region" description="Basic and acidic residues" evidence="5">
    <location>
        <begin position="189"/>
        <end position="209"/>
    </location>
</feature>
<feature type="region of interest" description="Disordered" evidence="5">
    <location>
        <begin position="815"/>
        <end position="874"/>
    </location>
</feature>
<dbReference type="PANTHER" id="PTHR47424">
    <property type="entry name" value="REGULATORY PROTEIN GAL4"/>
    <property type="match status" value="1"/>
</dbReference>
<feature type="domain" description="Xylanolytic transcriptional activator regulatory" evidence="6">
    <location>
        <begin position="435"/>
        <end position="508"/>
    </location>
</feature>
<sequence length="922" mass="102492">MPATKGQMRRAETSVWAVRESQFGTAIMQLRGNCQQRKAPERERVSSLSRPIQARNGLSSPSIYLTTDSLFVITRYIASLERQLAELQQSISILRTQQQPQDASGSAADLAESEQGQRIDTPTVANFSIRSHTHDDAQDPAPTNFAGSPTEAFTMPDQPFTQTPNTHNRMRSVAPSQHSTLHSGQTHARGSDLYHDQRSVQGHDSEQGHHASSPVDAMGTAIRGGSFRCDPTDEYYGQSSVVSLMKEVSQHQGSDSQPAFVDDRLSRPTRTRQYAPWSRSTLNEPDFVRLMLQPRFSLPPRSMAEKLLDIYFQNVQIFYPLVHSTSFLKEVGRLWQSHEQHRDDDDDDTYLPDIGLGGPNCQPTVFFCALNAMFALGCEFSDLPSDEKAAAALVYTERMKDLLQIPILDSGNLAYVQALLLAGQHLHCTQYPTQCWNVVGLACRMALGLGLHCENGNESGGISLETEIKRRVWYGCVQMDMHVSMTLGRPPTLHNVNVLPLPRPIDDVYLVPGTRACEQPEGHMAVTAFNVENLKLAKLLGNILEKIYHTASSQSSPGPWLNENPAPSAVHRDISAIMHMDSCLKQFADNLPGALRWDGNASILSEGDSVLQRQRNVLQARFIHLKVLLHRPSFSAHRFWLHQKRRRGNHQASQSRLETSLSQTTGLELVIATRGRCAVVCVENACDLILSISNATAINATDITTAAIILILAESCEELVRDLDRDKMRLAWEHGTRTLERISHSRSVAADHLLALRNFRSRALAAQDKVTVDDDNEARINSIANFAGTQQRQQQHAASINSNQPMNGSFLWPPGDYDRGSLGPDQHHQNQTAMGVDGGNEDNNFDNNDMAATTTSAAGGAGGQQQGWLFDNDDDDNRFDAANMACLRPFTDWDFTLENMVWPSPDNNMWNYSDVNTVPHLF</sequence>
<keyword evidence="3" id="KW-0804">Transcription</keyword>
<feature type="compositionally biased region" description="Low complexity" evidence="5">
    <location>
        <begin position="845"/>
        <end position="858"/>
    </location>
</feature>
<dbReference type="InterPro" id="IPR007219">
    <property type="entry name" value="XnlR_reg_dom"/>
</dbReference>
<keyword evidence="1" id="KW-0805">Transcription regulation</keyword>